<gene>
    <name evidence="5" type="ORF">HGA03_15855</name>
</gene>
<reference evidence="5 6" key="1">
    <citation type="submission" date="2020-04" db="EMBL/GenBank/DDBJ databases">
        <title>MicrobeNet Type strains.</title>
        <authorList>
            <person name="Nicholson A.C."/>
        </authorList>
    </citation>
    <scope>NUCLEOTIDE SEQUENCE [LARGE SCALE GENOMIC DNA]</scope>
    <source>
        <strain evidence="5 6">ATCC BAA-788</strain>
    </source>
</reference>
<keyword evidence="2" id="KW-0238">DNA-binding</keyword>
<dbReference type="GO" id="GO:0045892">
    <property type="term" value="P:negative regulation of DNA-templated transcription"/>
    <property type="evidence" value="ECO:0007669"/>
    <property type="project" value="TreeGrafter"/>
</dbReference>
<name>A0A7X6R0F5_9CELL</name>
<evidence type="ECO:0000256" key="1">
    <source>
        <dbReference type="ARBA" id="ARBA00023015"/>
    </source>
</evidence>
<dbReference type="CDD" id="cd07377">
    <property type="entry name" value="WHTH_GntR"/>
    <property type="match status" value="1"/>
</dbReference>
<dbReference type="SUPFAM" id="SSF46785">
    <property type="entry name" value="Winged helix' DNA-binding domain"/>
    <property type="match status" value="1"/>
</dbReference>
<evidence type="ECO:0000313" key="5">
    <source>
        <dbReference type="EMBL" id="NKY24145.1"/>
    </source>
</evidence>
<comment type="caution">
    <text evidence="5">The sequence shown here is derived from an EMBL/GenBank/DDBJ whole genome shotgun (WGS) entry which is preliminary data.</text>
</comment>
<dbReference type="PANTHER" id="PTHR44846:SF1">
    <property type="entry name" value="MANNOSYL-D-GLYCERATE TRANSPORT_METABOLISM SYSTEM REPRESSOR MNGR-RELATED"/>
    <property type="match status" value="1"/>
</dbReference>
<proteinExistence type="predicted"/>
<dbReference type="SUPFAM" id="SSF64288">
    <property type="entry name" value="Chorismate lyase-like"/>
    <property type="match status" value="1"/>
</dbReference>
<evidence type="ECO:0000259" key="4">
    <source>
        <dbReference type="PROSITE" id="PS50949"/>
    </source>
</evidence>
<dbReference type="PRINTS" id="PR00035">
    <property type="entry name" value="HTHGNTR"/>
</dbReference>
<dbReference type="EMBL" id="JAAXOX010000012">
    <property type="protein sequence ID" value="NKY24145.1"/>
    <property type="molecule type" value="Genomic_DNA"/>
</dbReference>
<dbReference type="InterPro" id="IPR011663">
    <property type="entry name" value="UTRA"/>
</dbReference>
<dbReference type="AlphaFoldDB" id="A0A7X6R0F5"/>
<dbReference type="InterPro" id="IPR036388">
    <property type="entry name" value="WH-like_DNA-bd_sf"/>
</dbReference>
<dbReference type="InterPro" id="IPR000524">
    <property type="entry name" value="Tscrpt_reg_HTH_GntR"/>
</dbReference>
<keyword evidence="6" id="KW-1185">Reference proteome</keyword>
<dbReference type="PROSITE" id="PS50949">
    <property type="entry name" value="HTH_GNTR"/>
    <property type="match status" value="1"/>
</dbReference>
<dbReference type="Gene3D" id="1.10.10.10">
    <property type="entry name" value="Winged helix-like DNA-binding domain superfamily/Winged helix DNA-binding domain"/>
    <property type="match status" value="1"/>
</dbReference>
<evidence type="ECO:0000256" key="3">
    <source>
        <dbReference type="ARBA" id="ARBA00023163"/>
    </source>
</evidence>
<dbReference type="InterPro" id="IPR036390">
    <property type="entry name" value="WH_DNA-bd_sf"/>
</dbReference>
<accession>A0A7X6R0F5</accession>
<keyword evidence="3" id="KW-0804">Transcription</keyword>
<sequence>MCQDRPKGHAMTQPAGYKHQAVRAYLAALVDELGVGDPIPSERALCDRFGVSRMTVRQAVDALVAEGVLRREQGRGTFVAPRLIDFEMRLTTFGEEMRARGMEPASRVLTAARVPATPAIAESLQIEVGDPLHHLARMRSADGEPMSVERLWVPVALVPELFDDGVPESVYGALRDAGCAPSWGEDTLSAGEATDQEAELLGLTPGRRVVMRAERRTYADLGPCMFSQATYRSDRYSVWVPLRAPGAVLTPRQRNDEQVSA</sequence>
<protein>
    <submittedName>
        <fullName evidence="5">GntR family transcriptional regulator</fullName>
    </submittedName>
</protein>
<feature type="domain" description="HTH gntR-type" evidence="4">
    <location>
        <begin position="15"/>
        <end position="82"/>
    </location>
</feature>
<dbReference type="PANTHER" id="PTHR44846">
    <property type="entry name" value="MANNOSYL-D-GLYCERATE TRANSPORT/METABOLISM SYSTEM REPRESSOR MNGR-RELATED"/>
    <property type="match status" value="1"/>
</dbReference>
<dbReference type="Pfam" id="PF07702">
    <property type="entry name" value="UTRA"/>
    <property type="match status" value="1"/>
</dbReference>
<dbReference type="Pfam" id="PF00392">
    <property type="entry name" value="GntR"/>
    <property type="match status" value="1"/>
</dbReference>
<organism evidence="5 6">
    <name type="scientific">Cellulomonas denverensis</name>
    <dbReference type="NCBI Taxonomy" id="264297"/>
    <lineage>
        <taxon>Bacteria</taxon>
        <taxon>Bacillati</taxon>
        <taxon>Actinomycetota</taxon>
        <taxon>Actinomycetes</taxon>
        <taxon>Micrococcales</taxon>
        <taxon>Cellulomonadaceae</taxon>
        <taxon>Cellulomonas</taxon>
    </lineage>
</organism>
<dbReference type="InterPro" id="IPR028978">
    <property type="entry name" value="Chorismate_lyase_/UTRA_dom_sf"/>
</dbReference>
<dbReference type="InterPro" id="IPR050679">
    <property type="entry name" value="Bact_HTH_transcr_reg"/>
</dbReference>
<dbReference type="SMART" id="SM00345">
    <property type="entry name" value="HTH_GNTR"/>
    <property type="match status" value="1"/>
</dbReference>
<dbReference type="GO" id="GO:0003700">
    <property type="term" value="F:DNA-binding transcription factor activity"/>
    <property type="evidence" value="ECO:0007669"/>
    <property type="project" value="InterPro"/>
</dbReference>
<dbReference type="GO" id="GO:0003677">
    <property type="term" value="F:DNA binding"/>
    <property type="evidence" value="ECO:0007669"/>
    <property type="project" value="UniProtKB-KW"/>
</dbReference>
<keyword evidence="1" id="KW-0805">Transcription regulation</keyword>
<evidence type="ECO:0000313" key="6">
    <source>
        <dbReference type="Proteomes" id="UP000581206"/>
    </source>
</evidence>
<dbReference type="Proteomes" id="UP000581206">
    <property type="component" value="Unassembled WGS sequence"/>
</dbReference>
<evidence type="ECO:0000256" key="2">
    <source>
        <dbReference type="ARBA" id="ARBA00023125"/>
    </source>
</evidence>
<dbReference type="SMART" id="SM00866">
    <property type="entry name" value="UTRA"/>
    <property type="match status" value="1"/>
</dbReference>
<dbReference type="Gene3D" id="3.40.1410.10">
    <property type="entry name" value="Chorismate lyase-like"/>
    <property type="match status" value="1"/>
</dbReference>